<dbReference type="Gene3D" id="1.20.58.1290">
    <property type="entry name" value="CarD-like, C-terminal domain"/>
    <property type="match status" value="1"/>
</dbReference>
<dbReference type="InterPro" id="IPR048792">
    <property type="entry name" value="CarD_C"/>
</dbReference>
<evidence type="ECO:0000313" key="3">
    <source>
        <dbReference type="Proteomes" id="UP000221394"/>
    </source>
</evidence>
<dbReference type="Gene3D" id="2.40.10.170">
    <property type="match status" value="1"/>
</dbReference>
<accession>A0A2A9EEX0</accession>
<dbReference type="InterPro" id="IPR052531">
    <property type="entry name" value="CarD-like_regulator"/>
</dbReference>
<dbReference type="PANTHER" id="PTHR38447">
    <property type="entry name" value="TRANSCRIPTION FACTOR YDEB-RELATED"/>
    <property type="match status" value="1"/>
</dbReference>
<gene>
    <name evidence="2" type="ORF">ATL41_2100</name>
</gene>
<protein>
    <submittedName>
        <fullName evidence="2">CarD family transcriptional regulator</fullName>
    </submittedName>
</protein>
<dbReference type="OrthoDB" id="9786074at2"/>
<dbReference type="PANTHER" id="PTHR38447:SF1">
    <property type="entry name" value="RNA POLYMERASE-BINDING TRANSCRIPTION FACTOR CARD"/>
    <property type="match status" value="1"/>
</dbReference>
<dbReference type="Proteomes" id="UP000221394">
    <property type="component" value="Unassembled WGS sequence"/>
</dbReference>
<dbReference type="InterPro" id="IPR042215">
    <property type="entry name" value="CarD-like_C"/>
</dbReference>
<dbReference type="SMART" id="SM01058">
    <property type="entry name" value="CarD_TRCF"/>
    <property type="match status" value="1"/>
</dbReference>
<feature type="domain" description="CarD-like/TRCF RNAP-interacting" evidence="1">
    <location>
        <begin position="2"/>
        <end position="112"/>
    </location>
</feature>
<dbReference type="SUPFAM" id="SSF141259">
    <property type="entry name" value="CarD-like"/>
    <property type="match status" value="1"/>
</dbReference>
<dbReference type="InterPro" id="IPR036101">
    <property type="entry name" value="CarD-like/TRCF_RID_sf"/>
</dbReference>
<keyword evidence="3" id="KW-1185">Reference proteome</keyword>
<dbReference type="RefSeq" id="WP_098458403.1">
    <property type="nucleotide sequence ID" value="NZ_PDJH01000001.1"/>
</dbReference>
<sequence>MTFTVGETVVYPHHGAALIEEIKVRTIRGEEKTYLKLKVAQGDLTIEVPAENVDLVGVRDVVGQEGLDRVFEVLRAPYTEEPTNWSRRYKANLEKLASGDVIKVAEVVRDLSRRDADRGLSAGEKRMLAKARQILVSELALAEHTEEEKAEAILDEVLAS</sequence>
<reference evidence="2 3" key="1">
    <citation type="submission" date="2017-10" db="EMBL/GenBank/DDBJ databases">
        <title>Sequencing the genomes of 1000 actinobacteria strains.</title>
        <authorList>
            <person name="Klenk H.-P."/>
        </authorList>
    </citation>
    <scope>NUCLEOTIDE SEQUENCE [LARGE SCALE GENOMIC DNA]</scope>
    <source>
        <strain evidence="2 3">DSM 21574</strain>
    </source>
</reference>
<proteinExistence type="predicted"/>
<comment type="caution">
    <text evidence="2">The sequence shown here is derived from an EMBL/GenBank/DDBJ whole genome shotgun (WGS) entry which is preliminary data.</text>
</comment>
<dbReference type="GO" id="GO:0009303">
    <property type="term" value="P:rRNA transcription"/>
    <property type="evidence" value="ECO:0007669"/>
    <property type="project" value="TreeGrafter"/>
</dbReference>
<evidence type="ECO:0000259" key="1">
    <source>
        <dbReference type="SMART" id="SM01058"/>
    </source>
</evidence>
<dbReference type="AlphaFoldDB" id="A0A2A9EEX0"/>
<name>A0A2A9EEX0_9MICO</name>
<dbReference type="FunFam" id="1.20.58.1290:FF:000001">
    <property type="entry name" value="CarD family transcriptional regulator"/>
    <property type="match status" value="1"/>
</dbReference>
<dbReference type="InterPro" id="IPR003711">
    <property type="entry name" value="CarD-like/TRCF_RID"/>
</dbReference>
<organism evidence="2 3">
    <name type="scientific">Flavimobilis soli</name>
    <dbReference type="NCBI Taxonomy" id="442709"/>
    <lineage>
        <taxon>Bacteria</taxon>
        <taxon>Bacillati</taxon>
        <taxon>Actinomycetota</taxon>
        <taxon>Actinomycetes</taxon>
        <taxon>Micrococcales</taxon>
        <taxon>Jonesiaceae</taxon>
        <taxon>Flavimobilis</taxon>
    </lineage>
</organism>
<evidence type="ECO:0000313" key="2">
    <source>
        <dbReference type="EMBL" id="PFG37343.1"/>
    </source>
</evidence>
<dbReference type="Pfam" id="PF21095">
    <property type="entry name" value="CarD_C"/>
    <property type="match status" value="1"/>
</dbReference>
<dbReference type="EMBL" id="PDJH01000001">
    <property type="protein sequence ID" value="PFG37343.1"/>
    <property type="molecule type" value="Genomic_DNA"/>
</dbReference>
<dbReference type="Pfam" id="PF02559">
    <property type="entry name" value="CarD_TRCF_RID"/>
    <property type="match status" value="1"/>
</dbReference>